<feature type="transmembrane region" description="Helical" evidence="1">
    <location>
        <begin position="199"/>
        <end position="218"/>
    </location>
</feature>
<keyword evidence="1" id="KW-0472">Membrane</keyword>
<organism evidence="2 3">
    <name type="scientific">Rhodococcus olei</name>
    <dbReference type="NCBI Taxonomy" id="2161675"/>
    <lineage>
        <taxon>Bacteria</taxon>
        <taxon>Bacillati</taxon>
        <taxon>Actinomycetota</taxon>
        <taxon>Actinomycetes</taxon>
        <taxon>Mycobacteriales</taxon>
        <taxon>Nocardiaceae</taxon>
        <taxon>Rhodococcus</taxon>
    </lineage>
</organism>
<dbReference type="RefSeq" id="WP_345352991.1">
    <property type="nucleotide sequence ID" value="NZ_BAABFB010000075.1"/>
</dbReference>
<gene>
    <name evidence="2" type="ORF">GCM10023094_53580</name>
</gene>
<feature type="transmembrane region" description="Helical" evidence="1">
    <location>
        <begin position="238"/>
        <end position="257"/>
    </location>
</feature>
<protein>
    <submittedName>
        <fullName evidence="2">Benzoate/H(+) symporter BenE family transporter</fullName>
    </submittedName>
</protein>
<comment type="caution">
    <text evidence="2">The sequence shown here is derived from an EMBL/GenBank/DDBJ whole genome shotgun (WGS) entry which is preliminary data.</text>
</comment>
<accession>A0ABP8PQV5</accession>
<reference evidence="3" key="1">
    <citation type="journal article" date="2019" name="Int. J. Syst. Evol. Microbiol.">
        <title>The Global Catalogue of Microorganisms (GCM) 10K type strain sequencing project: providing services to taxonomists for standard genome sequencing and annotation.</title>
        <authorList>
            <consortium name="The Broad Institute Genomics Platform"/>
            <consortium name="The Broad Institute Genome Sequencing Center for Infectious Disease"/>
            <person name="Wu L."/>
            <person name="Ma J."/>
        </authorList>
    </citation>
    <scope>NUCLEOTIDE SEQUENCE [LARGE SCALE GENOMIC DNA]</scope>
    <source>
        <strain evidence="3">JCM 32206</strain>
    </source>
</reference>
<feature type="transmembrane region" description="Helical" evidence="1">
    <location>
        <begin position="375"/>
        <end position="408"/>
    </location>
</feature>
<dbReference type="PANTHER" id="PTHR30199">
    <property type="entry name" value="MFS FAMILY TRANSPORTER, PREDICTED SUBSTRATE BENZOATE"/>
    <property type="match status" value="1"/>
</dbReference>
<evidence type="ECO:0000313" key="2">
    <source>
        <dbReference type="EMBL" id="GAA4490384.1"/>
    </source>
</evidence>
<evidence type="ECO:0000313" key="3">
    <source>
        <dbReference type="Proteomes" id="UP001501183"/>
    </source>
</evidence>
<evidence type="ECO:0000256" key="1">
    <source>
        <dbReference type="SAM" id="Phobius"/>
    </source>
</evidence>
<feature type="transmembrane region" description="Helical" evidence="1">
    <location>
        <begin position="121"/>
        <end position="140"/>
    </location>
</feature>
<dbReference type="PANTHER" id="PTHR30199:SF0">
    <property type="entry name" value="INNER MEMBRANE PROTEIN YDCO"/>
    <property type="match status" value="1"/>
</dbReference>
<feature type="transmembrane region" description="Helical" evidence="1">
    <location>
        <begin position="147"/>
        <end position="165"/>
    </location>
</feature>
<feature type="transmembrane region" description="Helical" evidence="1">
    <location>
        <begin position="171"/>
        <end position="192"/>
    </location>
</feature>
<feature type="transmembrane region" description="Helical" evidence="1">
    <location>
        <begin position="70"/>
        <end position="90"/>
    </location>
</feature>
<dbReference type="Proteomes" id="UP001501183">
    <property type="component" value="Unassembled WGS sequence"/>
</dbReference>
<feature type="transmembrane region" description="Helical" evidence="1">
    <location>
        <begin position="345"/>
        <end position="369"/>
    </location>
</feature>
<feature type="transmembrane region" description="Helical" evidence="1">
    <location>
        <begin position="317"/>
        <end position="338"/>
    </location>
</feature>
<dbReference type="InterPro" id="IPR004711">
    <property type="entry name" value="Benzoate_Transporter"/>
</dbReference>
<feature type="transmembrane region" description="Helical" evidence="1">
    <location>
        <begin position="277"/>
        <end position="297"/>
    </location>
</feature>
<name>A0ABP8PQV5_9NOCA</name>
<proteinExistence type="predicted"/>
<keyword evidence="1" id="KW-1133">Transmembrane helix</keyword>
<keyword evidence="3" id="KW-1185">Reference proteome</keyword>
<dbReference type="Pfam" id="PF03594">
    <property type="entry name" value="BenE"/>
    <property type="match status" value="1"/>
</dbReference>
<dbReference type="EMBL" id="BAABFB010000075">
    <property type="protein sequence ID" value="GAA4490384.1"/>
    <property type="molecule type" value="Genomic_DNA"/>
</dbReference>
<keyword evidence="1" id="KW-0812">Transmembrane</keyword>
<sequence length="425" mass="42968">MTIVDDPAATTGTHRLERPARPRTSLRRLVRDVGPGYAANGLIGLIFSCTGPVAVILAAGAAGGLSAADIASWIFGVFVLNGILTIAMSLAYRQPLAFFWTIPGTVVVGGSLGHLSWPEVIGAFLVTGALILLLGASGLVRRVMAALPMPIVMAMVAGVFLKFGVDLVSALGADVAIAAPMVAVFLALSAWVRAGKWMPPILGALLAGVVAVAASGRFAPAPGSGAILAAPVFTAPVFTWSAIAELVLPLAITVLVVQNGQGVAVLAAAGHRPPVTVSTIACGLWSLAAACVGAVSTCLTGPTNALLVASGDRGRQYTAAVTCGALAIVFGSFAPVFVRAMTAAPVAFVATLGGLAMLRALQGAFVAAFGTRHTMGALVAFVVTAANVTFLNIGAAFWGLVAGMTVSWMLERDQFRRSGDPGSAA</sequence>
<feature type="transmembrane region" description="Helical" evidence="1">
    <location>
        <begin position="37"/>
        <end position="58"/>
    </location>
</feature>